<dbReference type="PROSITE" id="PS51257">
    <property type="entry name" value="PROKAR_LIPOPROTEIN"/>
    <property type="match status" value="1"/>
</dbReference>
<name>A0A0K0Y3A2_9RHOB</name>
<dbReference type="AlphaFoldDB" id="A0A0K0Y3A2"/>
<reference evidence="1 2" key="1">
    <citation type="journal article" date="2015" name="Genome Announc.">
        <title>Closed Genome Sequence of Octadecabacter temperatus SB1, the First Mesophilic Species of the Genus Octadecabacter.</title>
        <authorList>
            <person name="Voget S."/>
            <person name="Billerbeck S."/>
            <person name="Simon M."/>
            <person name="Daniel R."/>
        </authorList>
    </citation>
    <scope>NUCLEOTIDE SEQUENCE [LARGE SCALE GENOMIC DNA]</scope>
    <source>
        <strain evidence="1 2">SB1</strain>
    </source>
</reference>
<proteinExistence type="predicted"/>
<organism evidence="1 2">
    <name type="scientific">Octadecabacter temperatus</name>
    <dbReference type="NCBI Taxonomy" id="1458307"/>
    <lineage>
        <taxon>Bacteria</taxon>
        <taxon>Pseudomonadati</taxon>
        <taxon>Pseudomonadota</taxon>
        <taxon>Alphaproteobacteria</taxon>
        <taxon>Rhodobacterales</taxon>
        <taxon>Roseobacteraceae</taxon>
        <taxon>Octadecabacter</taxon>
    </lineage>
</organism>
<accession>A0A0K0Y3A2</accession>
<sequence>MIRLCICSLLLLAACQLLDVGQMGEDQRAACLATGGEVSRNVNNTEICFFTFDDAGQTCTAANQCDGMCLANEDGVTGQCSRETVRDSCGLDYFDSVGTLIPGICL</sequence>
<keyword evidence="2" id="KW-1185">Reference proteome</keyword>
<dbReference type="Proteomes" id="UP000067444">
    <property type="component" value="Chromosome"/>
</dbReference>
<gene>
    <name evidence="1" type="ORF">OSB_08560</name>
</gene>
<dbReference type="EMBL" id="CP012160">
    <property type="protein sequence ID" value="AKS45415.1"/>
    <property type="molecule type" value="Genomic_DNA"/>
</dbReference>
<evidence type="ECO:0000313" key="2">
    <source>
        <dbReference type="Proteomes" id="UP000067444"/>
    </source>
</evidence>
<dbReference type="KEGG" id="otm:OSB_08560"/>
<dbReference type="STRING" id="1458307.OSB_08560"/>
<protein>
    <submittedName>
        <fullName evidence="1">Uncharacterized protein</fullName>
    </submittedName>
</protein>
<evidence type="ECO:0000313" key="1">
    <source>
        <dbReference type="EMBL" id="AKS45415.1"/>
    </source>
</evidence>